<dbReference type="OrthoDB" id="10268103at2759"/>
<dbReference type="GO" id="GO:0004479">
    <property type="term" value="F:methionyl-tRNA formyltransferase activity"/>
    <property type="evidence" value="ECO:0007669"/>
    <property type="project" value="UniProtKB-EC"/>
</dbReference>
<keyword evidence="3" id="KW-0808">Transferase</keyword>
<dbReference type="SUPFAM" id="SSF53328">
    <property type="entry name" value="Formyltransferase"/>
    <property type="match status" value="1"/>
</dbReference>
<comment type="caution">
    <text evidence="3">The sequence shown here is derived from an EMBL/GenBank/DDBJ whole genome shotgun (WGS) entry which is preliminary data.</text>
</comment>
<dbReference type="InterPro" id="IPR002376">
    <property type="entry name" value="Formyl_transf_N"/>
</dbReference>
<keyword evidence="4" id="KW-1185">Reference proteome</keyword>
<evidence type="ECO:0000313" key="4">
    <source>
        <dbReference type="Proteomes" id="UP001140453"/>
    </source>
</evidence>
<dbReference type="AlphaFoldDB" id="A0A9W8YZJ5"/>
<evidence type="ECO:0000313" key="3">
    <source>
        <dbReference type="EMBL" id="KAJ4395844.1"/>
    </source>
</evidence>
<reference evidence="3" key="1">
    <citation type="submission" date="2022-10" db="EMBL/GenBank/DDBJ databases">
        <title>Tapping the CABI collections for fungal endophytes: first genome assemblies for Collariella, Neodidymelliopsis, Ascochyta clinopodiicola, Didymella pomorum, Didymosphaeria variabile, Neocosmospora piperis and Neocucurbitaria cava.</title>
        <authorList>
            <person name="Hill R."/>
        </authorList>
    </citation>
    <scope>NUCLEOTIDE SEQUENCE</scope>
    <source>
        <strain evidence="3">IMI 355082</strain>
    </source>
</reference>
<dbReference type="EMBL" id="JAPEVB010000001">
    <property type="protein sequence ID" value="KAJ4395844.1"/>
    <property type="molecule type" value="Genomic_DNA"/>
</dbReference>
<dbReference type="PANTHER" id="PTHR11138:SF5">
    <property type="entry name" value="METHIONYL-TRNA FORMYLTRANSFERASE, MITOCHONDRIAL"/>
    <property type="match status" value="1"/>
</dbReference>
<protein>
    <recommendedName>
        <fullName evidence="1">methionyl-tRNA formyltransferase</fullName>
        <ecNumber evidence="1">2.1.2.9</ecNumber>
    </recommendedName>
</protein>
<dbReference type="Gene3D" id="3.40.50.12230">
    <property type="match status" value="1"/>
</dbReference>
<dbReference type="CDD" id="cd08646">
    <property type="entry name" value="FMT_core_Met-tRNA-FMT_N"/>
    <property type="match status" value="1"/>
</dbReference>
<proteinExistence type="predicted"/>
<evidence type="ECO:0000259" key="2">
    <source>
        <dbReference type="Pfam" id="PF00551"/>
    </source>
</evidence>
<accession>A0A9W8YZJ5</accession>
<dbReference type="InterPro" id="IPR036477">
    <property type="entry name" value="Formyl_transf_N_sf"/>
</dbReference>
<feature type="domain" description="Formyl transferase N-terminal" evidence="2">
    <location>
        <begin position="164"/>
        <end position="277"/>
    </location>
</feature>
<dbReference type="Pfam" id="PF00551">
    <property type="entry name" value="Formyl_trans_N"/>
    <property type="match status" value="1"/>
</dbReference>
<dbReference type="PANTHER" id="PTHR11138">
    <property type="entry name" value="METHIONYL-TRNA FORMYLTRANSFERASE"/>
    <property type="match status" value="1"/>
</dbReference>
<name>A0A9W8YZJ5_9PEZI</name>
<dbReference type="GO" id="GO:0005739">
    <property type="term" value="C:mitochondrion"/>
    <property type="evidence" value="ECO:0007669"/>
    <property type="project" value="TreeGrafter"/>
</dbReference>
<gene>
    <name evidence="3" type="primary">FMT1</name>
    <name evidence="3" type="ORF">N0V93_000058</name>
</gene>
<sequence>MPPSILRTATLYNNTWRPTALPHVTTPTTHFPSRYCPNARHIVTTETAPKINLNIRPLPPKTSDPLRILFCGSDHFSCASLSALHNLHKAEPQLIESIDVLVRPGKKSGRGLKRIAVGPLFHLASELNLPLHQRDTFTGWKLPLPGRVTDNKTGKTTIFPHPNPAVTQRPHHSFNLLIAVSFGLFVPPRILNGLKYGGLNIHPSLLPDLRGPAPIQWALLLNRTHTGCTLQTLHPTSFDRGAILLQTPLPGVPIPPDSTTNDLLTTLATEGANMLVQGLRNNLHVPPLEPLPPPPAISALGAPFERRDAPKITKVDLAIDWSSELWGRDQKIFPNGQWTASDLARRYRAVGGAGGAGGTSTRPRGLWAYAFTVSQPIEQRLIFEDIEAVPCPPALREAVATIVKIKLAGGDGRDAAPPSFPADVGNVVFGYQPDAAVPEQQFRVPMMVEEEGTSVVMPIRVPYRVVDGVVEVVDGDDDAAGGECNAVRVRRVKVEGQASEEASRALKPFWEKNVIAEDVAVLEYAVDVIAKRVD</sequence>
<dbReference type="InterPro" id="IPR041711">
    <property type="entry name" value="Met-tRNA-FMT_N"/>
</dbReference>
<dbReference type="Proteomes" id="UP001140453">
    <property type="component" value="Unassembled WGS sequence"/>
</dbReference>
<evidence type="ECO:0000256" key="1">
    <source>
        <dbReference type="ARBA" id="ARBA00012261"/>
    </source>
</evidence>
<dbReference type="EC" id="2.1.2.9" evidence="1"/>
<organism evidence="3 4">
    <name type="scientific">Gnomoniopsis smithogilvyi</name>
    <dbReference type="NCBI Taxonomy" id="1191159"/>
    <lineage>
        <taxon>Eukaryota</taxon>
        <taxon>Fungi</taxon>
        <taxon>Dikarya</taxon>
        <taxon>Ascomycota</taxon>
        <taxon>Pezizomycotina</taxon>
        <taxon>Sordariomycetes</taxon>
        <taxon>Sordariomycetidae</taxon>
        <taxon>Diaporthales</taxon>
        <taxon>Gnomoniaceae</taxon>
        <taxon>Gnomoniopsis</taxon>
    </lineage>
</organism>